<dbReference type="KEGG" id="mpw:MPR_2688"/>
<evidence type="ECO:0000256" key="1">
    <source>
        <dbReference type="SAM" id="Phobius"/>
    </source>
</evidence>
<gene>
    <name evidence="2" type="ORF">SAMN04488089_105182</name>
</gene>
<protein>
    <recommendedName>
        <fullName evidence="4">Lipoprotein</fullName>
    </recommendedName>
</protein>
<evidence type="ECO:0000313" key="2">
    <source>
        <dbReference type="EMBL" id="SEQ73072.1"/>
    </source>
</evidence>
<keyword evidence="3" id="KW-1185">Reference proteome</keyword>
<sequence>MFEDKISKNIIMIKIGALIGVVLLFVGCGNKNQEEGKQFVQEQEEVFTEVNNQDNWKVVNVENYPNFNKSTVYIELKTKISENELKKIGEIIRNMYSASNLYVFYSIQNGAETWAYTHFRPSLELRIIGSTIEQDAKIEQSEEVKGEILGKWKSHNSLMGSVLIYHQIDKKKYMTIKFFDGGESVKKIKVLSQKGKTKLTDNNGFGEYYILEDNGNLGMYGENGKFDEAVKLE</sequence>
<keyword evidence="1" id="KW-0472">Membrane</keyword>
<evidence type="ECO:0008006" key="4">
    <source>
        <dbReference type="Google" id="ProtNLM"/>
    </source>
</evidence>
<name>A0AAJ4W3C4_MYRPR</name>
<dbReference type="PROSITE" id="PS51257">
    <property type="entry name" value="PROKAR_LIPOPROTEIN"/>
    <property type="match status" value="1"/>
</dbReference>
<dbReference type="AlphaFoldDB" id="A0AAJ4W3C4"/>
<accession>A0AAJ4W3C4</accession>
<comment type="caution">
    <text evidence="2">The sequence shown here is derived from an EMBL/GenBank/DDBJ whole genome shotgun (WGS) entry which is preliminary data.</text>
</comment>
<feature type="transmembrane region" description="Helical" evidence="1">
    <location>
        <begin position="6"/>
        <end position="28"/>
    </location>
</feature>
<keyword evidence="1" id="KW-0812">Transmembrane</keyword>
<organism evidence="2 3">
    <name type="scientific">Myroides profundi</name>
    <dbReference type="NCBI Taxonomy" id="480520"/>
    <lineage>
        <taxon>Bacteria</taxon>
        <taxon>Pseudomonadati</taxon>
        <taxon>Bacteroidota</taxon>
        <taxon>Flavobacteriia</taxon>
        <taxon>Flavobacteriales</taxon>
        <taxon>Flavobacteriaceae</taxon>
        <taxon>Myroides</taxon>
    </lineage>
</organism>
<keyword evidence="1" id="KW-1133">Transmembrane helix</keyword>
<evidence type="ECO:0000313" key="3">
    <source>
        <dbReference type="Proteomes" id="UP000183496"/>
    </source>
</evidence>
<dbReference type="Proteomes" id="UP000183496">
    <property type="component" value="Unassembled WGS sequence"/>
</dbReference>
<dbReference type="EMBL" id="FOFY01000005">
    <property type="protein sequence ID" value="SEQ73072.1"/>
    <property type="molecule type" value="Genomic_DNA"/>
</dbReference>
<proteinExistence type="predicted"/>
<reference evidence="2 3" key="1">
    <citation type="submission" date="2016-10" db="EMBL/GenBank/DDBJ databases">
        <authorList>
            <person name="Varghese N."/>
            <person name="Submissions S."/>
        </authorList>
    </citation>
    <scope>NUCLEOTIDE SEQUENCE [LARGE SCALE GENOMIC DNA]</scope>
    <source>
        <strain evidence="3">DSM 19823 / KCTC 23066 / CCTCC M 208030 / D25</strain>
    </source>
</reference>